<accession>A0A928Q3D1</accession>
<dbReference type="PROSITE" id="PS50110">
    <property type="entry name" value="RESPONSE_REGULATORY"/>
    <property type="match status" value="1"/>
</dbReference>
<dbReference type="Pfam" id="PF00486">
    <property type="entry name" value="Trans_reg_C"/>
    <property type="match status" value="1"/>
</dbReference>
<gene>
    <name evidence="18" type="ORF">E7512_09825</name>
</gene>
<proteinExistence type="predicted"/>
<evidence type="ECO:0000313" key="18">
    <source>
        <dbReference type="EMBL" id="MBE6833863.1"/>
    </source>
</evidence>
<keyword evidence="6" id="KW-0805">Transcription regulation</keyword>
<protein>
    <recommendedName>
        <fullName evidence="13">Heme response regulator HssR</fullName>
    </recommendedName>
    <alternativeName>
        <fullName evidence="2">Stage 0 sporulation protein A homolog</fullName>
    </alternativeName>
</protein>
<comment type="caution">
    <text evidence="18">The sequence shown here is derived from an EMBL/GenBank/DDBJ whole genome shotgun (WGS) entry which is preliminary data.</text>
</comment>
<dbReference type="RefSeq" id="WP_020073475.1">
    <property type="nucleotide sequence ID" value="NZ_JBKWRC010000007.1"/>
</dbReference>
<dbReference type="InterPro" id="IPR036388">
    <property type="entry name" value="WH-like_DNA-bd_sf"/>
</dbReference>
<comment type="function">
    <text evidence="12">Member of the two-component regulatory system HssS/HssR involved in intracellular heme homeostasis and tempering of staphylococcal virulence. Phosphorylated HssR binds to a direct repeat sequence within hrtAB promoter and activates the expression of hrtAB, an efflux pump, in response to extracellular heme, hemin, hemoglobin or blood.</text>
</comment>
<evidence type="ECO:0000256" key="9">
    <source>
        <dbReference type="ARBA" id="ARBA00023159"/>
    </source>
</evidence>
<dbReference type="GO" id="GO:0006355">
    <property type="term" value="P:regulation of DNA-templated transcription"/>
    <property type="evidence" value="ECO:0007669"/>
    <property type="project" value="InterPro"/>
</dbReference>
<dbReference type="GO" id="GO:0032993">
    <property type="term" value="C:protein-DNA complex"/>
    <property type="evidence" value="ECO:0007669"/>
    <property type="project" value="TreeGrafter"/>
</dbReference>
<dbReference type="GO" id="GO:0000156">
    <property type="term" value="F:phosphorelay response regulator activity"/>
    <property type="evidence" value="ECO:0007669"/>
    <property type="project" value="TreeGrafter"/>
</dbReference>
<evidence type="ECO:0000256" key="13">
    <source>
        <dbReference type="ARBA" id="ARBA00039976"/>
    </source>
</evidence>
<dbReference type="GO" id="GO:0000976">
    <property type="term" value="F:transcription cis-regulatory region binding"/>
    <property type="evidence" value="ECO:0007669"/>
    <property type="project" value="TreeGrafter"/>
</dbReference>
<evidence type="ECO:0000256" key="4">
    <source>
        <dbReference type="ARBA" id="ARBA00022553"/>
    </source>
</evidence>
<dbReference type="Gene3D" id="3.40.50.2300">
    <property type="match status" value="1"/>
</dbReference>
<dbReference type="AlphaFoldDB" id="A0A928Q3D1"/>
<dbReference type="SMART" id="SM00862">
    <property type="entry name" value="Trans_reg_C"/>
    <property type="match status" value="1"/>
</dbReference>
<dbReference type="PROSITE" id="PS51755">
    <property type="entry name" value="OMPR_PHOB"/>
    <property type="match status" value="1"/>
</dbReference>
<evidence type="ECO:0000256" key="3">
    <source>
        <dbReference type="ARBA" id="ARBA00022490"/>
    </source>
</evidence>
<evidence type="ECO:0000256" key="15">
    <source>
        <dbReference type="PROSITE-ProRule" id="PRU01091"/>
    </source>
</evidence>
<keyword evidence="4 14" id="KW-0597">Phosphoprotein</keyword>
<name>A0A928Q3D1_9FIRM</name>
<dbReference type="InterPro" id="IPR001867">
    <property type="entry name" value="OmpR/PhoB-type_DNA-bd"/>
</dbReference>
<evidence type="ECO:0000256" key="12">
    <source>
        <dbReference type="ARBA" id="ARBA00037471"/>
    </source>
</evidence>
<dbReference type="SUPFAM" id="SSF52172">
    <property type="entry name" value="CheY-like"/>
    <property type="match status" value="1"/>
</dbReference>
<dbReference type="CDD" id="cd00383">
    <property type="entry name" value="trans_reg_C"/>
    <property type="match status" value="1"/>
</dbReference>
<keyword evidence="9" id="KW-0010">Activator</keyword>
<dbReference type="PANTHER" id="PTHR48111:SF49">
    <property type="entry name" value="HEME RESPONSE REGULATOR HSSR"/>
    <property type="match status" value="1"/>
</dbReference>
<feature type="domain" description="OmpR/PhoB-type" evidence="17">
    <location>
        <begin position="125"/>
        <end position="222"/>
    </location>
</feature>
<dbReference type="CDD" id="cd17574">
    <property type="entry name" value="REC_OmpR"/>
    <property type="match status" value="1"/>
</dbReference>
<organism evidence="18 19">
    <name type="scientific">Faecalispora sporosphaeroides</name>
    <dbReference type="NCBI Taxonomy" id="1549"/>
    <lineage>
        <taxon>Bacteria</taxon>
        <taxon>Bacillati</taxon>
        <taxon>Bacillota</taxon>
        <taxon>Clostridia</taxon>
        <taxon>Eubacteriales</taxon>
        <taxon>Oscillospiraceae</taxon>
        <taxon>Faecalispora</taxon>
    </lineage>
</organism>
<evidence type="ECO:0000256" key="14">
    <source>
        <dbReference type="PROSITE-ProRule" id="PRU00169"/>
    </source>
</evidence>
<comment type="function">
    <text evidence="11">May play the central regulatory role in sporulation. It may be an element of the effector pathway responsible for the activation of sporulation genes in response to nutritional stress. Spo0A may act in concert with spo0H (a sigma factor) to control the expression of some genes that are critical to the sporulation process.</text>
</comment>
<reference evidence="18" key="1">
    <citation type="submission" date="2019-04" db="EMBL/GenBank/DDBJ databases">
        <title>Evolution of Biomass-Degrading Anaerobic Consortia Revealed by Metagenomics.</title>
        <authorList>
            <person name="Peng X."/>
        </authorList>
    </citation>
    <scope>NUCLEOTIDE SEQUENCE</scope>
    <source>
        <strain evidence="18">SIG551</strain>
    </source>
</reference>
<evidence type="ECO:0000256" key="8">
    <source>
        <dbReference type="ARBA" id="ARBA00023125"/>
    </source>
</evidence>
<evidence type="ECO:0000256" key="2">
    <source>
        <dbReference type="ARBA" id="ARBA00018672"/>
    </source>
</evidence>
<keyword evidence="10" id="KW-0804">Transcription</keyword>
<keyword evidence="7" id="KW-0843">Virulence</keyword>
<keyword evidence="8 15" id="KW-0238">DNA-binding</keyword>
<evidence type="ECO:0000256" key="1">
    <source>
        <dbReference type="ARBA" id="ARBA00004496"/>
    </source>
</evidence>
<evidence type="ECO:0000256" key="5">
    <source>
        <dbReference type="ARBA" id="ARBA00023012"/>
    </source>
</evidence>
<feature type="DNA-binding region" description="OmpR/PhoB-type" evidence="15">
    <location>
        <begin position="125"/>
        <end position="222"/>
    </location>
</feature>
<evidence type="ECO:0000256" key="10">
    <source>
        <dbReference type="ARBA" id="ARBA00023163"/>
    </source>
</evidence>
<dbReference type="PANTHER" id="PTHR48111">
    <property type="entry name" value="REGULATOR OF RPOS"/>
    <property type="match status" value="1"/>
</dbReference>
<evidence type="ECO:0000256" key="6">
    <source>
        <dbReference type="ARBA" id="ARBA00023015"/>
    </source>
</evidence>
<feature type="modified residue" description="4-aspartylphosphate" evidence="14">
    <location>
        <position position="52"/>
    </location>
</feature>
<keyword evidence="5" id="KW-0902">Two-component regulatory system</keyword>
<dbReference type="SMART" id="SM00448">
    <property type="entry name" value="REC"/>
    <property type="match status" value="1"/>
</dbReference>
<dbReference type="InterPro" id="IPR039420">
    <property type="entry name" value="WalR-like"/>
</dbReference>
<sequence>MLTILIVEDDAKLRHLFDTVLRKNHYDTLTASDGEEALALMEHAHVDCIVSDIMMPNMDGYEFTRQVRGYKPEIPILMVTAKDAIEDKKQGFLVGTDDYMTKPVDTEEMLLRIHALLRRSKIVSERKIVFGETILFYDDLMIRQGEKEIRLPQKEFYVLYKLLSYPNKTFTRQALMEEIWGMDSDSEERTVDVHVNRIRDRLKDNRDFQIMTVHGLGYKAVKMDAQ</sequence>
<dbReference type="InterPro" id="IPR001789">
    <property type="entry name" value="Sig_transdc_resp-reg_receiver"/>
</dbReference>
<dbReference type="GO" id="GO:0005829">
    <property type="term" value="C:cytosol"/>
    <property type="evidence" value="ECO:0007669"/>
    <property type="project" value="TreeGrafter"/>
</dbReference>
<dbReference type="Pfam" id="PF00072">
    <property type="entry name" value="Response_reg"/>
    <property type="match status" value="1"/>
</dbReference>
<evidence type="ECO:0000313" key="19">
    <source>
        <dbReference type="Proteomes" id="UP000754750"/>
    </source>
</evidence>
<feature type="domain" description="Response regulatory" evidence="16">
    <location>
        <begin position="3"/>
        <end position="117"/>
    </location>
</feature>
<dbReference type="Gene3D" id="1.10.10.10">
    <property type="entry name" value="Winged helix-like DNA-binding domain superfamily/Winged helix DNA-binding domain"/>
    <property type="match status" value="1"/>
</dbReference>
<evidence type="ECO:0000259" key="17">
    <source>
        <dbReference type="PROSITE" id="PS51755"/>
    </source>
</evidence>
<dbReference type="FunFam" id="3.40.50.2300:FF:000001">
    <property type="entry name" value="DNA-binding response regulator PhoB"/>
    <property type="match status" value="1"/>
</dbReference>
<evidence type="ECO:0000259" key="16">
    <source>
        <dbReference type="PROSITE" id="PS50110"/>
    </source>
</evidence>
<keyword evidence="3" id="KW-0963">Cytoplasm</keyword>
<dbReference type="InterPro" id="IPR011006">
    <property type="entry name" value="CheY-like_superfamily"/>
</dbReference>
<evidence type="ECO:0000256" key="7">
    <source>
        <dbReference type="ARBA" id="ARBA00023026"/>
    </source>
</evidence>
<dbReference type="Proteomes" id="UP000754750">
    <property type="component" value="Unassembled WGS sequence"/>
</dbReference>
<comment type="subcellular location">
    <subcellularLocation>
        <location evidence="1">Cytoplasm</location>
    </subcellularLocation>
</comment>
<evidence type="ECO:0000256" key="11">
    <source>
        <dbReference type="ARBA" id="ARBA00024867"/>
    </source>
</evidence>
<dbReference type="EMBL" id="SVNY01000004">
    <property type="protein sequence ID" value="MBE6833863.1"/>
    <property type="molecule type" value="Genomic_DNA"/>
</dbReference>